<dbReference type="Gene3D" id="3.60.15.10">
    <property type="entry name" value="Ribonuclease Z/Hydroxyacylglutathione hydrolase-like"/>
    <property type="match status" value="1"/>
</dbReference>
<dbReference type="Pfam" id="PF17770">
    <property type="entry name" value="RNase_J_C"/>
    <property type="match status" value="1"/>
</dbReference>
<dbReference type="Pfam" id="PF12706">
    <property type="entry name" value="Lactamase_B_2"/>
    <property type="match status" value="1"/>
</dbReference>
<dbReference type="STRING" id="1121451.DESAM_22906"/>
<evidence type="ECO:0000256" key="11">
    <source>
        <dbReference type="PIRSR" id="PIRSR004803-2"/>
    </source>
</evidence>
<protein>
    <recommendedName>
        <fullName evidence="9">Ribonuclease J</fullName>
        <shortName evidence="9">RNase J</shortName>
        <ecNumber evidence="9">3.1.-.-</ecNumber>
    </recommendedName>
</protein>
<feature type="binding site" evidence="12">
    <location>
        <position position="441"/>
    </location>
    <ligand>
        <name>Ca(2+)</name>
        <dbReference type="ChEBI" id="CHEBI:29108"/>
    </ligand>
</feature>
<dbReference type="SUPFAM" id="SSF56281">
    <property type="entry name" value="Metallo-hydrolase/oxidoreductase"/>
    <property type="match status" value="1"/>
</dbReference>
<feature type="binding site" evidence="12">
    <location>
        <position position="139"/>
    </location>
    <ligand>
        <name>Zn(2+)</name>
        <dbReference type="ChEBI" id="CHEBI:29105"/>
        <label>1</label>
        <note>catalytic</note>
    </ligand>
</feature>
<feature type="binding site" evidence="12">
    <location>
        <position position="75"/>
    </location>
    <ligand>
        <name>Zn(2+)</name>
        <dbReference type="ChEBI" id="CHEBI:29105"/>
        <label>1</label>
        <note>catalytic</note>
    </ligand>
</feature>
<keyword evidence="15" id="KW-1185">Reference proteome</keyword>
<dbReference type="RefSeq" id="WP_015337771.1">
    <property type="nucleotide sequence ID" value="NC_020055.1"/>
</dbReference>
<feature type="binding site" evidence="11">
    <location>
        <begin position="230"/>
        <end position="232"/>
    </location>
    <ligand>
        <name>substrate</name>
    </ligand>
</feature>
<evidence type="ECO:0000259" key="13">
    <source>
        <dbReference type="SMART" id="SM00849"/>
    </source>
</evidence>
<comment type="cofactor">
    <cofactor evidence="12">
        <name>Zn(2+)</name>
        <dbReference type="ChEBI" id="CHEBI:29105"/>
    </cofactor>
    <text evidence="12">Binds 2 Zn(2+) ions per subunit. It is not clear if Zn(2+) or Mg(2+) is physiologically important.</text>
</comment>
<proteinExistence type="inferred from homology"/>
<feature type="binding site" evidence="9 11">
    <location>
        <begin position="362"/>
        <end position="366"/>
    </location>
    <ligand>
        <name>substrate</name>
    </ligand>
</feature>
<dbReference type="AlphaFoldDB" id="L0REE4"/>
<dbReference type="Pfam" id="PF22505">
    <property type="entry name" value="RNase_J_b_CASP"/>
    <property type="match status" value="1"/>
</dbReference>
<dbReference type="InterPro" id="IPR055132">
    <property type="entry name" value="RNase_J_b_CASP"/>
</dbReference>
<dbReference type="GO" id="GO:0005737">
    <property type="term" value="C:cytoplasm"/>
    <property type="evidence" value="ECO:0007669"/>
    <property type="project" value="UniProtKB-SubCell"/>
</dbReference>
<keyword evidence="4 9" id="KW-0255">Endonuclease</keyword>
<keyword evidence="2 9" id="KW-0540">Nuclease</keyword>
<dbReference type="Proteomes" id="UP000010808">
    <property type="component" value="Chromosome"/>
</dbReference>
<dbReference type="HAMAP" id="MF_01491">
    <property type="entry name" value="RNase_J_bact"/>
    <property type="match status" value="1"/>
</dbReference>
<dbReference type="eggNOG" id="COG0595">
    <property type="taxonomic scope" value="Bacteria"/>
</dbReference>
<evidence type="ECO:0000256" key="5">
    <source>
        <dbReference type="ARBA" id="ARBA00022801"/>
    </source>
</evidence>
<evidence type="ECO:0000256" key="8">
    <source>
        <dbReference type="ARBA" id="ARBA00022884"/>
    </source>
</evidence>
<comment type="subcellular location">
    <subcellularLocation>
        <location evidence="9">Cytoplasm</location>
    </subcellularLocation>
</comment>
<dbReference type="EMBL" id="FO203522">
    <property type="protein sequence ID" value="CCO25173.1"/>
    <property type="molecule type" value="Genomic_DNA"/>
</dbReference>
<keyword evidence="7 9" id="KW-0269">Exonuclease</keyword>
<dbReference type="InterPro" id="IPR041636">
    <property type="entry name" value="RNase_J_C"/>
</dbReference>
<dbReference type="InterPro" id="IPR036866">
    <property type="entry name" value="RibonucZ/Hydroxyglut_hydro"/>
</dbReference>
<keyword evidence="9" id="KW-0698">rRNA processing</keyword>
<dbReference type="GO" id="GO:0008270">
    <property type="term" value="F:zinc ion binding"/>
    <property type="evidence" value="ECO:0007669"/>
    <property type="project" value="InterPro"/>
</dbReference>
<evidence type="ECO:0000256" key="2">
    <source>
        <dbReference type="ARBA" id="ARBA00022722"/>
    </source>
</evidence>
<feature type="binding site" evidence="12">
    <location>
        <position position="71"/>
    </location>
    <ligand>
        <name>Zn(2+)</name>
        <dbReference type="ChEBI" id="CHEBI:29105"/>
        <label>1</label>
        <note>catalytic</note>
    </ligand>
</feature>
<reference evidence="14 15" key="1">
    <citation type="submission" date="2012-10" db="EMBL/GenBank/DDBJ databases">
        <authorList>
            <person name="Genoscope - CEA"/>
        </authorList>
    </citation>
    <scope>NUCLEOTIDE SEQUENCE [LARGE SCALE GENOMIC DNA]</scope>
    <source>
        <strain evidence="15">AM13 / DSM 14728</strain>
    </source>
</reference>
<keyword evidence="1 9" id="KW-0963">Cytoplasm</keyword>
<dbReference type="OrthoDB" id="9770211at2"/>
<keyword evidence="6 12" id="KW-0862">Zinc</keyword>
<keyword evidence="5 9" id="KW-0378">Hydrolase</keyword>
<comment type="subunit">
    <text evidence="9">Homodimer, may be a subunit of the RNA degradosome.</text>
</comment>
<dbReference type="EC" id="3.1.-.-" evidence="9"/>
<name>L0REE4_9BACT</name>
<dbReference type="SMART" id="SM00849">
    <property type="entry name" value="Lactamase_B"/>
    <property type="match status" value="1"/>
</dbReference>
<dbReference type="PROSITE" id="PS01292">
    <property type="entry name" value="UPF0036"/>
    <property type="match status" value="1"/>
</dbReference>
<sequence length="567" mass="63052">MSEPQLTVCPLGGLGEIGLNCMLLSTAESLVIIDCGLLFPDDALFGVDIAIPRFDHILSQKDRLKAIFLTHGHEDHIGALPWLLPYVDVPVYGSQFTLGLVENKVREHNLEGYVDLREVKAYDRVDLGDMAFNFFPVCHSIIDGFGLGIETPVGRVVHTGDFKIDRDPLDGQATDLKAFKEFSEQGVTLLFSDSTNVEQEGFALTEREIKGSMRSLFEDAEGRILVTLFSSHIQRMQEIFDLAEETGRKVGISGKSLARNIDLARDMGKLRVPSRNIIETDELPDYRDDEIVLLVTGSQGESLASLSRLSTGEHRQLNIKEGDLVLMSSRFIPGNTKAITKVINRLYKLGAEVLYEKAQGIHASGHAHKEELRTMLETVKPKYFIPVHGEYRHLIKHSRLAVETGVAPERALVIEDGEPVTFLLHGIRFEENIPVQCTLVDGKGVGDVGQTVLKERQLLAGEGLVIVAMVVDVNTGEILRGPEVTSKGFVFEQHYSHLLEDAKCIVLDVFENIPPGQTGKLKERIRSALRRFFRKVLGRDPVVIPLVISLTGNEQKDQDSKCDRCEL</sequence>
<evidence type="ECO:0000256" key="6">
    <source>
        <dbReference type="ARBA" id="ARBA00022833"/>
    </source>
</evidence>
<dbReference type="InterPro" id="IPR001587">
    <property type="entry name" value="RNase_J_CS"/>
</dbReference>
<comment type="similarity">
    <text evidence="9">Belongs to the metallo-beta-lactamase superfamily. RNA-metabolizing metallo-beta-lactamase-like family. Bacterial RNase J subfamily.</text>
</comment>
<dbReference type="GO" id="GO:0003723">
    <property type="term" value="F:RNA binding"/>
    <property type="evidence" value="ECO:0007669"/>
    <property type="project" value="UniProtKB-UniRule"/>
</dbReference>
<organism evidence="14 15">
    <name type="scientific">Maridesulfovibrio hydrothermalis AM13 = DSM 14728</name>
    <dbReference type="NCBI Taxonomy" id="1121451"/>
    <lineage>
        <taxon>Bacteria</taxon>
        <taxon>Pseudomonadati</taxon>
        <taxon>Thermodesulfobacteriota</taxon>
        <taxon>Desulfovibrionia</taxon>
        <taxon>Desulfovibrionales</taxon>
        <taxon>Desulfovibrionaceae</taxon>
        <taxon>Maridesulfovibrio</taxon>
    </lineage>
</organism>
<dbReference type="GO" id="GO:0004534">
    <property type="term" value="F:5'-3' RNA exonuclease activity"/>
    <property type="evidence" value="ECO:0007669"/>
    <property type="project" value="UniProtKB-UniRule"/>
</dbReference>
<dbReference type="Pfam" id="PF07521">
    <property type="entry name" value="RMMBL"/>
    <property type="match status" value="1"/>
</dbReference>
<dbReference type="PIRSF" id="PIRSF004803">
    <property type="entry name" value="RnjA"/>
    <property type="match status" value="1"/>
</dbReference>
<comment type="function">
    <text evidence="9">An RNase that has 5'-3' exonuclease and possibly endonuclease activity. Involved in maturation of rRNA and in some organisms also mRNA maturation and/or decay.</text>
</comment>
<dbReference type="InterPro" id="IPR001279">
    <property type="entry name" value="Metallo-B-lactamas"/>
</dbReference>
<feature type="domain" description="Metallo-beta-lactamase" evidence="13">
    <location>
        <begin position="18"/>
        <end position="213"/>
    </location>
</feature>
<dbReference type="Gene3D" id="3.40.50.10710">
    <property type="entry name" value="Metallo-hydrolase/oxidoreductase"/>
    <property type="match status" value="1"/>
</dbReference>
<accession>L0REE4</accession>
<dbReference type="HOGENOM" id="CLU_008727_3_1_7"/>
<feature type="binding site" evidence="12">
    <location>
        <position position="48"/>
    </location>
    <ligand>
        <name>Ca(2+)</name>
        <dbReference type="ChEBI" id="CHEBI:29108"/>
    </ligand>
</feature>
<comment type="cofactor">
    <cofactor evidence="12">
        <name>Ca(2+)</name>
        <dbReference type="ChEBI" id="CHEBI:29108"/>
    </cofactor>
    <text evidence="12">Binds 1 Ca(2+) cation per subunit. Seen in 1 crystal structure, it is not clear if it is physiologically important.</text>
</comment>
<dbReference type="PANTHER" id="PTHR43694">
    <property type="entry name" value="RIBONUCLEASE J"/>
    <property type="match status" value="1"/>
</dbReference>
<evidence type="ECO:0000313" key="15">
    <source>
        <dbReference type="Proteomes" id="UP000010808"/>
    </source>
</evidence>
<keyword evidence="3 12" id="KW-0479">Metal-binding</keyword>
<dbReference type="InterPro" id="IPR042173">
    <property type="entry name" value="RNase_J_2"/>
</dbReference>
<dbReference type="GO" id="GO:0006364">
    <property type="term" value="P:rRNA processing"/>
    <property type="evidence" value="ECO:0007669"/>
    <property type="project" value="UniProtKB-UniRule"/>
</dbReference>
<evidence type="ECO:0000256" key="9">
    <source>
        <dbReference type="HAMAP-Rule" id="MF_01491"/>
    </source>
</evidence>
<gene>
    <name evidence="9" type="primary">rnj</name>
    <name evidence="14" type="ORF">DESAM_22906</name>
</gene>
<dbReference type="GO" id="GO:0004521">
    <property type="term" value="F:RNA endonuclease activity"/>
    <property type="evidence" value="ECO:0007669"/>
    <property type="project" value="UniProtKB-UniRule"/>
</dbReference>
<feature type="binding site" evidence="12">
    <location>
        <position position="76"/>
    </location>
    <ligand>
        <name>Zn(2+)</name>
        <dbReference type="ChEBI" id="CHEBI:29105"/>
        <label>1</label>
        <note>catalytic</note>
    </ligand>
</feature>
<dbReference type="InterPro" id="IPR030854">
    <property type="entry name" value="RNase_J_bac"/>
</dbReference>
<dbReference type="KEGG" id="dhy:DESAM_22906"/>
<feature type="binding site" evidence="12">
    <location>
        <position position="73"/>
    </location>
    <ligand>
        <name>Zn(2+)</name>
        <dbReference type="ChEBI" id="CHEBI:29105"/>
        <label>1</label>
        <note>catalytic</note>
    </ligand>
</feature>
<dbReference type="PANTHER" id="PTHR43694:SF1">
    <property type="entry name" value="RIBONUCLEASE J"/>
    <property type="match status" value="1"/>
</dbReference>
<evidence type="ECO:0000256" key="10">
    <source>
        <dbReference type="PIRSR" id="PIRSR004803-1"/>
    </source>
</evidence>
<dbReference type="Gene3D" id="3.10.20.580">
    <property type="match status" value="1"/>
</dbReference>
<evidence type="ECO:0000256" key="12">
    <source>
        <dbReference type="PIRSR" id="PIRSR004803-3"/>
    </source>
</evidence>
<dbReference type="InterPro" id="IPR004613">
    <property type="entry name" value="RNase_J"/>
</dbReference>
<evidence type="ECO:0000256" key="1">
    <source>
        <dbReference type="ARBA" id="ARBA00022490"/>
    </source>
</evidence>
<evidence type="ECO:0000256" key="4">
    <source>
        <dbReference type="ARBA" id="ARBA00022759"/>
    </source>
</evidence>
<evidence type="ECO:0000256" key="3">
    <source>
        <dbReference type="ARBA" id="ARBA00022723"/>
    </source>
</evidence>
<feature type="active site" description="Proton acceptor" evidence="10">
    <location>
        <position position="366"/>
    </location>
</feature>
<feature type="active site" description="Proton donor" evidence="10">
    <location>
        <position position="193"/>
    </location>
</feature>
<evidence type="ECO:0000256" key="7">
    <source>
        <dbReference type="ARBA" id="ARBA00022839"/>
    </source>
</evidence>
<dbReference type="InterPro" id="IPR011108">
    <property type="entry name" value="RMMBL"/>
</dbReference>
<feature type="binding site" evidence="12">
    <location>
        <position position="388"/>
    </location>
    <ligand>
        <name>Zn(2+)</name>
        <dbReference type="ChEBI" id="CHEBI:29105"/>
        <label>1</label>
        <note>catalytic</note>
    </ligand>
</feature>
<feature type="binding site" evidence="12">
    <location>
        <position position="161"/>
    </location>
    <ligand>
        <name>Zn(2+)</name>
        <dbReference type="ChEBI" id="CHEBI:29105"/>
        <label>1</label>
        <note>catalytic</note>
    </ligand>
</feature>
<keyword evidence="8 9" id="KW-0694">RNA-binding</keyword>
<evidence type="ECO:0000313" key="14">
    <source>
        <dbReference type="EMBL" id="CCO25173.1"/>
    </source>
</evidence>
<feature type="binding site" evidence="12">
    <location>
        <position position="46"/>
    </location>
    <ligand>
        <name>Ca(2+)</name>
        <dbReference type="ChEBI" id="CHEBI:29108"/>
    </ligand>
</feature>
<dbReference type="PATRIC" id="fig|1121451.3.peg.3114"/>
<dbReference type="CDD" id="cd07714">
    <property type="entry name" value="RNaseJ_MBL-fold"/>
    <property type="match status" value="1"/>
</dbReference>
<dbReference type="NCBIfam" id="TIGR00649">
    <property type="entry name" value="MG423"/>
    <property type="match status" value="1"/>
</dbReference>
<keyword evidence="12" id="KW-0106">Calcium</keyword>